<dbReference type="EMBL" id="AP023418">
    <property type="protein sequence ID" value="BCK81902.1"/>
    <property type="molecule type" value="Genomic_DNA"/>
</dbReference>
<evidence type="ECO:0000313" key="3">
    <source>
        <dbReference type="Proteomes" id="UP000681035"/>
    </source>
</evidence>
<protein>
    <recommendedName>
        <fullName evidence="4">Alternate signal-mediated exported protein</fullName>
    </recommendedName>
</protein>
<dbReference type="Pfam" id="PF12389">
    <property type="entry name" value="Peptidase_M73"/>
    <property type="match status" value="1"/>
</dbReference>
<evidence type="ECO:0000256" key="1">
    <source>
        <dbReference type="SAM" id="SignalP"/>
    </source>
</evidence>
<reference evidence="2" key="1">
    <citation type="submission" date="2020-09" db="EMBL/GenBank/DDBJ databases">
        <title>New species isolated from human feces.</title>
        <authorList>
            <person name="Kitahara M."/>
            <person name="Shigeno Y."/>
            <person name="Shime M."/>
            <person name="Matsumoto Y."/>
            <person name="Nakamura S."/>
            <person name="Motooka D."/>
            <person name="Fukuoka S."/>
            <person name="Nishikawa H."/>
            <person name="Benno Y."/>
        </authorList>
    </citation>
    <scope>NUCLEOTIDE SEQUENCE</scope>
    <source>
        <strain evidence="2">MM50</strain>
    </source>
</reference>
<organism evidence="2 3">
    <name type="scientific">Vescimonas coprocola</name>
    <dbReference type="NCBI Taxonomy" id="2714355"/>
    <lineage>
        <taxon>Bacteria</taxon>
        <taxon>Bacillati</taxon>
        <taxon>Bacillota</taxon>
        <taxon>Clostridia</taxon>
        <taxon>Eubacteriales</taxon>
        <taxon>Oscillospiraceae</taxon>
        <taxon>Vescimonas</taxon>
    </lineage>
</organism>
<feature type="signal peptide" evidence="1">
    <location>
        <begin position="1"/>
        <end position="19"/>
    </location>
</feature>
<dbReference type="InterPro" id="IPR023833">
    <property type="entry name" value="Signal_pept_SipW-depend-type"/>
</dbReference>
<dbReference type="InterPro" id="IPR022121">
    <property type="entry name" value="Peptidase_M73_camelysin"/>
</dbReference>
<dbReference type="NCBIfam" id="TIGR04088">
    <property type="entry name" value="cognate_SipW"/>
    <property type="match status" value="1"/>
</dbReference>
<evidence type="ECO:0000313" key="2">
    <source>
        <dbReference type="EMBL" id="BCK81902.1"/>
    </source>
</evidence>
<dbReference type="RefSeq" id="WP_213540549.1">
    <property type="nucleotide sequence ID" value="NZ_AP023418.1"/>
</dbReference>
<sequence length="185" mass="19564">MKRKLLLLSVLAICVATLAAGTLAYFSADGTARNVITTGNVSIAVEEWADADKTQPFEDLTGIMPGTTVTKIAEVRNTGEADAWIRVRLTSDIRLTGDGTPDPSLVKPDLNTTDWTLGPDGYLYCNKAIRPGETTAPLFTCVTFDAGMGNEYQDATATVHVAAEAVQTANNGVTALEALGWPTQG</sequence>
<dbReference type="AlphaFoldDB" id="A0A810Q6K8"/>
<proteinExistence type="predicted"/>
<keyword evidence="1" id="KW-0732">Signal</keyword>
<dbReference type="Proteomes" id="UP000681035">
    <property type="component" value="Chromosome"/>
</dbReference>
<dbReference type="KEGG" id="vcop:MM50RIKEN_16650"/>
<keyword evidence="3" id="KW-1185">Reference proteome</keyword>
<evidence type="ECO:0008006" key="4">
    <source>
        <dbReference type="Google" id="ProtNLM"/>
    </source>
</evidence>
<feature type="chain" id="PRO_5038592150" description="Alternate signal-mediated exported protein" evidence="1">
    <location>
        <begin position="20"/>
        <end position="185"/>
    </location>
</feature>
<gene>
    <name evidence="2" type="ORF">MM50RIKEN_16650</name>
</gene>
<accession>A0A810Q6K8</accession>
<name>A0A810Q6K8_9FIRM</name>